<reference evidence="1" key="1">
    <citation type="submission" date="2023-04" db="EMBL/GenBank/DDBJ databases">
        <title>Candida boidinii NBRC 1967.</title>
        <authorList>
            <person name="Ichikawa N."/>
            <person name="Sato H."/>
            <person name="Tonouchi N."/>
        </authorList>
    </citation>
    <scope>NUCLEOTIDE SEQUENCE</scope>
    <source>
        <strain evidence="1">NBRC 1967</strain>
    </source>
</reference>
<gene>
    <name evidence="1" type="ORF">Cboi01_000054000</name>
</gene>
<keyword evidence="2" id="KW-1185">Reference proteome</keyword>
<accession>A0ACB5TG68</accession>
<sequence>MSYGSEEGSLHDLDRRTLRSLITQSDNEDESAIVFSDGEDIIPFDNEGQFDDGEEDAGNNYDEGEGEGEDPNDDYDDDYDDSGRAQTPIDFGFSDEEDGDFLDEDIDEDFEFRNALREATNFKVKKKKGKAKKTGGLATLRRRMRQGAEPTPEVKKLLSEANEAFVRNDLQVAMDLYLAIVKLDNKNFPAYKTLGEIYKMQGNFNKCSNFWLLAAHLHPWDYEFWRMLAELSVKLGHMRQALYCYSKAIRASHNRDYASIFDRAILYREKAQYKRAAESFQKLRQALPTETKVIRELAMVYVEQNRINDAISMYCNILEDNISYRKTLEDRDQTNVPPLKTVEFGWSELNILSELYGKRAAWSTGCSVIRRISRWLQMREGQSWWDDKPDEDIEFDDRRYENKKYDKLPPKEKLKDYELPIDIRIQLGSFRLNAKKHDEALKHFYFLLDENVEETGDLYLLVGTELERVGLYEHALKFLQRLSYFDEYNTSDLVMSIAKCLREVGDFEQARVAYTKLLAYDPSNVEVKVALAEVCFYLNDNEATTKLYLEAKKQMAETERKLKSKSRLSFPMDVDRMPETTSQKSSLGTRSSTIRRYEGADADIDSDDNYDYAEEDEDDDYDDLDDDDKAFIREQALIADQPNDKKRTKRKPITAMELNSMEQRSITRTKEIFARANRLIPGVEAKESFAIATWTAHTSELIEIFSRYRCFFPSDKATRFTESLRQRSATLNIDKRLSRITYLREETILSKELDNSTVTESGRFKEIPFDDWFDSFIRYALLIAEYENDVEDALNVLEVARNVNVFKSDKKKELTLNLVGLSVGVIADDINVTMNQLRTLMNEYQFSIPVLKTFLATAVPSQDFLLHYAESPNQKYMLRQVKSYDSVREGREITGMASVTNDKVDKTKTHPLLSYIYASLLYCNKSFYSALTYAFKSYSGFNNDPTIIFLIAMCHLHRSMQRLAINKNFQILQGLTYLIEYAELKAKKPDATVYNKMEVNYNFGRAFHLLGLTTLAIPYYEKVMELGDAESELESNYDLRREAAYNMYLIYSFNGNMGLAEKIMDKYLVI</sequence>
<dbReference type="EMBL" id="BSXV01000151">
    <property type="protein sequence ID" value="GME87755.1"/>
    <property type="molecule type" value="Genomic_DNA"/>
</dbReference>
<comment type="caution">
    <text evidence="1">The sequence shown here is derived from an EMBL/GenBank/DDBJ whole genome shotgun (WGS) entry which is preliminary data.</text>
</comment>
<evidence type="ECO:0000313" key="2">
    <source>
        <dbReference type="Proteomes" id="UP001165101"/>
    </source>
</evidence>
<proteinExistence type="predicted"/>
<organism evidence="1 2">
    <name type="scientific">Candida boidinii</name>
    <name type="common">Yeast</name>
    <dbReference type="NCBI Taxonomy" id="5477"/>
    <lineage>
        <taxon>Eukaryota</taxon>
        <taxon>Fungi</taxon>
        <taxon>Dikarya</taxon>
        <taxon>Ascomycota</taxon>
        <taxon>Saccharomycotina</taxon>
        <taxon>Pichiomycetes</taxon>
        <taxon>Pichiales</taxon>
        <taxon>Pichiaceae</taxon>
        <taxon>Ogataea</taxon>
        <taxon>Ogataea/Candida clade</taxon>
    </lineage>
</organism>
<evidence type="ECO:0000313" key="1">
    <source>
        <dbReference type="EMBL" id="GME87755.1"/>
    </source>
</evidence>
<protein>
    <submittedName>
        <fullName evidence="1">Unnamed protein product</fullName>
    </submittedName>
</protein>
<dbReference type="Proteomes" id="UP001165101">
    <property type="component" value="Unassembled WGS sequence"/>
</dbReference>
<name>A0ACB5TG68_CANBO</name>